<keyword evidence="2" id="KW-1185">Reference proteome</keyword>
<accession>A0A250WRK4</accession>
<dbReference type="EMBL" id="BEGY01000003">
    <property type="protein sequence ID" value="GAX73329.1"/>
    <property type="molecule type" value="Genomic_DNA"/>
</dbReference>
<name>A0A250WRK4_9CHLO</name>
<reference evidence="1 2" key="1">
    <citation type="submission" date="2017-08" db="EMBL/GenBank/DDBJ databases">
        <title>Acidophilic green algal genome provides insights into adaptation to an acidic environment.</title>
        <authorList>
            <person name="Hirooka S."/>
            <person name="Hirose Y."/>
            <person name="Kanesaki Y."/>
            <person name="Higuchi S."/>
            <person name="Fujiwara T."/>
            <person name="Onuma R."/>
            <person name="Era A."/>
            <person name="Ohbayashi R."/>
            <person name="Uzuka A."/>
            <person name="Nozaki H."/>
            <person name="Yoshikawa H."/>
            <person name="Miyagishima S.Y."/>
        </authorList>
    </citation>
    <scope>NUCLEOTIDE SEQUENCE [LARGE SCALE GENOMIC DNA]</scope>
    <source>
        <strain evidence="1 2">NIES-2499</strain>
    </source>
</reference>
<comment type="caution">
    <text evidence="1">The sequence shown here is derived from an EMBL/GenBank/DDBJ whole genome shotgun (WGS) entry which is preliminary data.</text>
</comment>
<organism evidence="1 2">
    <name type="scientific">Chlamydomonas eustigma</name>
    <dbReference type="NCBI Taxonomy" id="1157962"/>
    <lineage>
        <taxon>Eukaryota</taxon>
        <taxon>Viridiplantae</taxon>
        <taxon>Chlorophyta</taxon>
        <taxon>core chlorophytes</taxon>
        <taxon>Chlorophyceae</taxon>
        <taxon>CS clade</taxon>
        <taxon>Chlamydomonadales</taxon>
        <taxon>Chlamydomonadaceae</taxon>
        <taxon>Chlamydomonas</taxon>
    </lineage>
</organism>
<dbReference type="Proteomes" id="UP000232323">
    <property type="component" value="Unassembled WGS sequence"/>
</dbReference>
<gene>
    <name evidence="1" type="ORF">CEUSTIGMA_g783.t1</name>
</gene>
<dbReference type="AlphaFoldDB" id="A0A250WRK4"/>
<sequence length="142" mass="15341">MSDYGYTNINSLQKAEKKRRFITEANIRKQQAALLNEERSALSAYELEVRVAELLLVGSTEAFACLELPGRAARCEGAAAAEAGSLIGGVGEGIMASSPTIFLAIGSKVLATHFFRRLALHQGHELALVHSHAAPPTVPRRW</sequence>
<evidence type="ECO:0000313" key="2">
    <source>
        <dbReference type="Proteomes" id="UP000232323"/>
    </source>
</evidence>
<proteinExistence type="predicted"/>
<evidence type="ECO:0000313" key="1">
    <source>
        <dbReference type="EMBL" id="GAX73329.1"/>
    </source>
</evidence>
<protein>
    <submittedName>
        <fullName evidence="1">Uncharacterized protein</fullName>
    </submittedName>
</protein>